<reference evidence="3" key="1">
    <citation type="journal article" date="2019" name="Int. J. Syst. Evol. Microbiol.">
        <title>The Global Catalogue of Microorganisms (GCM) 10K type strain sequencing project: providing services to taxonomists for standard genome sequencing and annotation.</title>
        <authorList>
            <consortium name="The Broad Institute Genomics Platform"/>
            <consortium name="The Broad Institute Genome Sequencing Center for Infectious Disease"/>
            <person name="Wu L."/>
            <person name="Ma J."/>
        </authorList>
    </citation>
    <scope>NUCLEOTIDE SEQUENCE [LARGE SCALE GENOMIC DNA]</scope>
    <source>
        <strain evidence="3">CCUG 61485</strain>
    </source>
</reference>
<feature type="transmembrane region" description="Helical" evidence="1">
    <location>
        <begin position="106"/>
        <end position="126"/>
    </location>
</feature>
<protein>
    <submittedName>
        <fullName evidence="2">Uncharacterized protein</fullName>
    </submittedName>
</protein>
<evidence type="ECO:0000256" key="1">
    <source>
        <dbReference type="SAM" id="Phobius"/>
    </source>
</evidence>
<dbReference type="RefSeq" id="WP_377175510.1">
    <property type="nucleotide sequence ID" value="NZ_JBHTMY010000001.1"/>
</dbReference>
<feature type="transmembrane region" description="Helical" evidence="1">
    <location>
        <begin position="41"/>
        <end position="61"/>
    </location>
</feature>
<dbReference type="Proteomes" id="UP001597201">
    <property type="component" value="Unassembled WGS sequence"/>
</dbReference>
<evidence type="ECO:0000313" key="3">
    <source>
        <dbReference type="Proteomes" id="UP001597201"/>
    </source>
</evidence>
<gene>
    <name evidence="2" type="ORF">ACFQ39_00935</name>
</gene>
<keyword evidence="1" id="KW-1133">Transmembrane helix</keyword>
<organism evidence="2 3">
    <name type="scientific">Namhaeicola litoreus</name>
    <dbReference type="NCBI Taxonomy" id="1052145"/>
    <lineage>
        <taxon>Bacteria</taxon>
        <taxon>Pseudomonadati</taxon>
        <taxon>Bacteroidota</taxon>
        <taxon>Flavobacteriia</taxon>
        <taxon>Flavobacteriales</taxon>
        <taxon>Flavobacteriaceae</taxon>
        <taxon>Namhaeicola</taxon>
    </lineage>
</organism>
<name>A0ABW3XXB0_9FLAO</name>
<feature type="transmembrane region" description="Helical" evidence="1">
    <location>
        <begin position="16"/>
        <end position="35"/>
    </location>
</feature>
<dbReference type="EMBL" id="JBHTMY010000001">
    <property type="protein sequence ID" value="MFD1314166.1"/>
    <property type="molecule type" value="Genomic_DNA"/>
</dbReference>
<feature type="transmembrane region" description="Helical" evidence="1">
    <location>
        <begin position="73"/>
        <end position="94"/>
    </location>
</feature>
<accession>A0ABW3XXB0</accession>
<keyword evidence="1" id="KW-0812">Transmembrane</keyword>
<keyword evidence="3" id="KW-1185">Reference proteome</keyword>
<sequence length="139" mass="16006">MSDNKDKVDKKIRNKVRFFMVMFIISLTLAINAIFTEMVPARFPLIAFFIGLGAGLILSRIQKITWDKDGERIVKEFDLVSGILVFFLILLLIFKEKIVHQFVNFPKINSIIFSLNAGIMLGRTILIRHKVIKILRNNA</sequence>
<evidence type="ECO:0000313" key="2">
    <source>
        <dbReference type="EMBL" id="MFD1314166.1"/>
    </source>
</evidence>
<comment type="caution">
    <text evidence="2">The sequence shown here is derived from an EMBL/GenBank/DDBJ whole genome shotgun (WGS) entry which is preliminary data.</text>
</comment>
<proteinExistence type="predicted"/>
<keyword evidence="1" id="KW-0472">Membrane</keyword>